<dbReference type="Proteomes" id="UP000264605">
    <property type="component" value="Plasmid unnamed1"/>
</dbReference>
<organism evidence="2 3">
    <name type="scientific">Pseudoalteromonas lipolytica</name>
    <dbReference type="NCBI Taxonomy" id="570156"/>
    <lineage>
        <taxon>Bacteria</taxon>
        <taxon>Pseudomonadati</taxon>
        <taxon>Pseudomonadota</taxon>
        <taxon>Gammaproteobacteria</taxon>
        <taxon>Alteromonadales</taxon>
        <taxon>Pseudoalteromonadaceae</taxon>
        <taxon>Pseudoalteromonas</taxon>
    </lineage>
</organism>
<gene>
    <name evidence="2" type="ORF">D0907_17550</name>
</gene>
<accession>A0AAD0S2Y5</accession>
<sequence length="280" mass="31341">MAVTLFFIRFLLVLFIVLSLHCQAKSSAPLPLTLCYADHTQAPLFVGAKHEIPLVEPTAQLAALAKLDNALESVTFKFVKMPWSQCITAIKQGRVDAFIAGFSPQKSRYAVFPVTDKGVPIAKFAFARMSQCLIGSRRFHTKWQSREVLQSKAFSLAVANGLFVGEAASEEAFFIEHTFTQQQAIERVSEGRADAALVLCQIENNKLDLSVYHRQKLAPVYPPLNTVTAYLAFSNEFYVKHQNEAVVIWQQLLKQNIPLTFAKQMQNSPHLEMSSYGAKE</sequence>
<dbReference type="KEGG" id="pdj:D0907_17550"/>
<proteinExistence type="predicted"/>
<dbReference type="Pfam" id="PF00497">
    <property type="entry name" value="SBP_bac_3"/>
    <property type="match status" value="1"/>
</dbReference>
<evidence type="ECO:0000313" key="2">
    <source>
        <dbReference type="EMBL" id="AXV67129.1"/>
    </source>
</evidence>
<dbReference type="EMBL" id="CP032091">
    <property type="protein sequence ID" value="AXV67129.1"/>
    <property type="molecule type" value="Genomic_DNA"/>
</dbReference>
<evidence type="ECO:0000313" key="3">
    <source>
        <dbReference type="Proteomes" id="UP000264605"/>
    </source>
</evidence>
<reference evidence="2 3" key="1">
    <citation type="submission" date="2018-08" db="EMBL/GenBank/DDBJ databases">
        <title>Draft genome sequence of Pseudoalteromonas donghaensis HJ51.</title>
        <authorList>
            <person name="Oh J."/>
            <person name="Roh D."/>
        </authorList>
    </citation>
    <scope>NUCLEOTIDE SEQUENCE [LARGE SCALE GENOMIC DNA]</scope>
    <source>
        <strain evidence="2 3">HJ51</strain>
        <plasmid evidence="2 3">unnamed1</plasmid>
    </source>
</reference>
<name>A0AAD0S2Y5_9GAMM</name>
<keyword evidence="2" id="KW-0614">Plasmid</keyword>
<dbReference type="Gene3D" id="3.40.190.10">
    <property type="entry name" value="Periplasmic binding protein-like II"/>
    <property type="match status" value="2"/>
</dbReference>
<feature type="domain" description="Solute-binding protein family 3/N-terminal" evidence="1">
    <location>
        <begin position="70"/>
        <end position="116"/>
    </location>
</feature>
<dbReference type="AlphaFoldDB" id="A0AAD0S2Y5"/>
<dbReference type="InterPro" id="IPR001638">
    <property type="entry name" value="Solute-binding_3/MltF_N"/>
</dbReference>
<protein>
    <recommendedName>
        <fullName evidence="1">Solute-binding protein family 3/N-terminal domain-containing protein</fullName>
    </recommendedName>
</protein>
<geneLocation type="plasmid" evidence="2 3">
    <name>unnamed1</name>
</geneLocation>
<evidence type="ECO:0000259" key="1">
    <source>
        <dbReference type="Pfam" id="PF00497"/>
    </source>
</evidence>
<dbReference type="SUPFAM" id="SSF53850">
    <property type="entry name" value="Periplasmic binding protein-like II"/>
    <property type="match status" value="1"/>
</dbReference>